<dbReference type="SUPFAM" id="SSF52540">
    <property type="entry name" value="P-loop containing nucleoside triphosphate hydrolases"/>
    <property type="match status" value="1"/>
</dbReference>
<accession>A0AAN7Q2H5</accession>
<dbReference type="GO" id="GO:0005789">
    <property type="term" value="C:endoplasmic reticulum membrane"/>
    <property type="evidence" value="ECO:0007669"/>
    <property type="project" value="UniProtKB-SubCell"/>
</dbReference>
<dbReference type="CDD" id="cd00157">
    <property type="entry name" value="Rho"/>
    <property type="match status" value="1"/>
</dbReference>
<protein>
    <recommendedName>
        <fullName evidence="19">Cytochrome P450</fullName>
    </recommendedName>
</protein>
<dbReference type="PROSITE" id="PS51419">
    <property type="entry name" value="RAB"/>
    <property type="match status" value="1"/>
</dbReference>
<organism evidence="17 18">
    <name type="scientific">Aquatica leii</name>
    <dbReference type="NCBI Taxonomy" id="1421715"/>
    <lineage>
        <taxon>Eukaryota</taxon>
        <taxon>Metazoa</taxon>
        <taxon>Ecdysozoa</taxon>
        <taxon>Arthropoda</taxon>
        <taxon>Hexapoda</taxon>
        <taxon>Insecta</taxon>
        <taxon>Pterygota</taxon>
        <taxon>Neoptera</taxon>
        <taxon>Endopterygota</taxon>
        <taxon>Coleoptera</taxon>
        <taxon>Polyphaga</taxon>
        <taxon>Elateriformia</taxon>
        <taxon>Elateroidea</taxon>
        <taxon>Lampyridae</taxon>
        <taxon>Luciolinae</taxon>
        <taxon>Aquatica</taxon>
    </lineage>
</organism>
<dbReference type="PANTHER" id="PTHR24292">
    <property type="entry name" value="CYTOCHROME P450"/>
    <property type="match status" value="1"/>
</dbReference>
<keyword evidence="6 14" id="KW-0349">Heme</keyword>
<dbReference type="PROSITE" id="PS00086">
    <property type="entry name" value="CYTOCHROME_P450"/>
    <property type="match status" value="1"/>
</dbReference>
<evidence type="ECO:0000256" key="8">
    <source>
        <dbReference type="ARBA" id="ARBA00022824"/>
    </source>
</evidence>
<evidence type="ECO:0000256" key="5">
    <source>
        <dbReference type="ARBA" id="ARBA00010617"/>
    </source>
</evidence>
<dbReference type="GO" id="GO:0016705">
    <property type="term" value="F:oxidoreductase activity, acting on paired donors, with incorporation or reduction of molecular oxygen"/>
    <property type="evidence" value="ECO:0007669"/>
    <property type="project" value="InterPro"/>
</dbReference>
<dbReference type="InterPro" id="IPR017972">
    <property type="entry name" value="Cyt_P450_CS"/>
</dbReference>
<evidence type="ECO:0000313" key="18">
    <source>
        <dbReference type="Proteomes" id="UP001353858"/>
    </source>
</evidence>
<dbReference type="SUPFAM" id="SSF48264">
    <property type="entry name" value="Cytochrome P450"/>
    <property type="match status" value="1"/>
</dbReference>
<reference evidence="18" key="1">
    <citation type="submission" date="2023-01" db="EMBL/GenBank/DDBJ databases">
        <title>Key to firefly adult light organ development and bioluminescence: homeobox transcription factors regulate luciferase expression and transportation to peroxisome.</title>
        <authorList>
            <person name="Fu X."/>
        </authorList>
    </citation>
    <scope>NUCLEOTIDE SEQUENCE [LARGE SCALE GENOMIC DNA]</scope>
</reference>
<name>A0AAN7Q2H5_9COLE</name>
<keyword evidence="16" id="KW-1133">Transmembrane helix</keyword>
<dbReference type="Pfam" id="PF00067">
    <property type="entry name" value="p450"/>
    <property type="match status" value="1"/>
</dbReference>
<evidence type="ECO:0000256" key="14">
    <source>
        <dbReference type="PIRSR" id="PIRSR602403-1"/>
    </source>
</evidence>
<feature type="compositionally biased region" description="Polar residues" evidence="15">
    <location>
        <begin position="73"/>
        <end position="85"/>
    </location>
</feature>
<keyword evidence="18" id="KW-1185">Reference proteome</keyword>
<feature type="transmembrane region" description="Helical" evidence="16">
    <location>
        <begin position="227"/>
        <end position="247"/>
    </location>
</feature>
<evidence type="ECO:0000256" key="13">
    <source>
        <dbReference type="ARBA" id="ARBA00023136"/>
    </source>
</evidence>
<dbReference type="GO" id="GO:0005525">
    <property type="term" value="F:GTP binding"/>
    <property type="evidence" value="ECO:0007669"/>
    <property type="project" value="InterPro"/>
</dbReference>
<comment type="subcellular location">
    <subcellularLocation>
        <location evidence="4">Endoplasmic reticulum membrane</location>
        <topology evidence="4">Peripheral membrane protein</topology>
    </subcellularLocation>
    <subcellularLocation>
        <location evidence="3">Microsome membrane</location>
        <topology evidence="3">Peripheral membrane protein</topology>
    </subcellularLocation>
</comment>
<feature type="region of interest" description="Disordered" evidence="15">
    <location>
        <begin position="71"/>
        <end position="112"/>
    </location>
</feature>
<evidence type="ECO:0000256" key="4">
    <source>
        <dbReference type="ARBA" id="ARBA00004406"/>
    </source>
</evidence>
<dbReference type="Proteomes" id="UP001353858">
    <property type="component" value="Unassembled WGS sequence"/>
</dbReference>
<dbReference type="GO" id="GO:0020037">
    <property type="term" value="F:heme binding"/>
    <property type="evidence" value="ECO:0007669"/>
    <property type="project" value="InterPro"/>
</dbReference>
<dbReference type="PROSITE" id="PS51421">
    <property type="entry name" value="RAS"/>
    <property type="match status" value="1"/>
</dbReference>
<evidence type="ECO:0000256" key="9">
    <source>
        <dbReference type="ARBA" id="ARBA00022848"/>
    </source>
</evidence>
<dbReference type="AlphaFoldDB" id="A0AAN7Q2H5"/>
<evidence type="ECO:0000256" key="16">
    <source>
        <dbReference type="SAM" id="Phobius"/>
    </source>
</evidence>
<dbReference type="Pfam" id="PF00071">
    <property type="entry name" value="Ras"/>
    <property type="match status" value="1"/>
</dbReference>
<dbReference type="SMART" id="SM00173">
    <property type="entry name" value="RAS"/>
    <property type="match status" value="1"/>
</dbReference>
<dbReference type="EMBL" id="JARPUR010000002">
    <property type="protein sequence ID" value="KAK4883714.1"/>
    <property type="molecule type" value="Genomic_DNA"/>
</dbReference>
<dbReference type="GO" id="GO:0003924">
    <property type="term" value="F:GTPase activity"/>
    <property type="evidence" value="ECO:0007669"/>
    <property type="project" value="InterPro"/>
</dbReference>
<dbReference type="InterPro" id="IPR001128">
    <property type="entry name" value="Cyt_P450"/>
</dbReference>
<dbReference type="InterPro" id="IPR036396">
    <property type="entry name" value="Cyt_P450_sf"/>
</dbReference>
<evidence type="ECO:0000256" key="6">
    <source>
        <dbReference type="ARBA" id="ARBA00022617"/>
    </source>
</evidence>
<comment type="caution">
    <text evidence="17">The sequence shown here is derived from an EMBL/GenBank/DDBJ whole genome shotgun (WGS) entry which is preliminary data.</text>
</comment>
<feature type="region of interest" description="Disordered" evidence="15">
    <location>
        <begin position="123"/>
        <end position="142"/>
    </location>
</feature>
<keyword evidence="10" id="KW-0560">Oxidoreductase</keyword>
<keyword evidence="13 16" id="KW-0472">Membrane</keyword>
<proteinExistence type="inferred from homology"/>
<sequence>MQGDEIQGKNETQSAQPGLNLTVNDFVWVTDLRCYGKIINKAEEPRSYIIKTQNGNYRTNQWHLINAPYIQEPPSSHSVPQSNELSVPPGKLSVHEQSSESVEGADGKQSECANESIAQISDENLGNCSSGSVTEPASCRPKHQDSIVAIEETKEEDLNNDKVDSIFAVKETRKGLNYDKVNEPEPTNVPYFDDSDDSVKNPSYQQSEDKESSDKENIEPRVSSKMYWINATLIFLIVFITTIIMIIKHQLTYWNRKGVVSMNPVFFIGNTKLLVQKKVSLAEAIETAYKHFKKMSLKFGGYYFFTRSILIPVDLDLIKRITTTDFEYFCDRLFHSHESDPLSSHIVALKGIKWKNMRNKLSPAFTPAKNKMVIPTVSECIKDLIVILDDEAKKGQAVEMKELNSRLMKDILASCAFGLEINALKSRDSDFERHLEDFFSPTIKDTLLRFLMLIFPEILVLFKVRSMKKELADFFLNVVEKTVKYREENHIVRNDFMHLLLQVRNNVKIEDDHVGDAWNSDDTTKSLTVAEIASQCLVFYLAGFESSSSTVTYCLYELALNHSLQETTRNEIKTVIAKHGALNFDAINEMYFLNKCIKETLRKYPAIPLLFRECTKTYKIPESNYVVEKGTVLFFPVYAIHRDPDIYPEPEKFDPERFSEENVNKRHPTAYIPFGNGPRSCIAYQFGIMTVKIILATLLNSYDFKLNSATEVPLKMDNLNVSLRPKDGVWFDIKMLQSIAVIGDRLVGKSSLLRRYAKGTFDVPNRECFPPTLPEYTYEISVADEHTSEVAILHDTVADEDYESLRRILYLNTTIVLICFSVDDEQSFFNVANKWYPEIKRHQPKMPFLLVGTKIDLKPKISTREGYELSEKIKAISYIECSSKDGNGVKEVFTSALKIYNSILRNQNKNRKTCMLL</sequence>
<dbReference type="PRINTS" id="PR00385">
    <property type="entry name" value="P450"/>
</dbReference>
<gene>
    <name evidence="17" type="ORF">RN001_007033</name>
</gene>
<dbReference type="InterPro" id="IPR050476">
    <property type="entry name" value="Insect_CytP450_Detox"/>
</dbReference>
<dbReference type="FunFam" id="1.10.630.10:FF:000042">
    <property type="entry name" value="Cytochrome P450"/>
    <property type="match status" value="1"/>
</dbReference>
<dbReference type="Gene3D" id="3.40.50.300">
    <property type="entry name" value="P-loop containing nucleotide triphosphate hydrolases"/>
    <property type="match status" value="1"/>
</dbReference>
<comment type="cofactor">
    <cofactor evidence="1 14">
        <name>heme</name>
        <dbReference type="ChEBI" id="CHEBI:30413"/>
    </cofactor>
</comment>
<keyword evidence="7 14" id="KW-0479">Metal-binding</keyword>
<feature type="compositionally biased region" description="Basic and acidic residues" evidence="15">
    <location>
        <begin position="207"/>
        <end position="218"/>
    </location>
</feature>
<evidence type="ECO:0000256" key="1">
    <source>
        <dbReference type="ARBA" id="ARBA00001971"/>
    </source>
</evidence>
<evidence type="ECO:0000256" key="15">
    <source>
        <dbReference type="SAM" id="MobiDB-lite"/>
    </source>
</evidence>
<dbReference type="PRINTS" id="PR00465">
    <property type="entry name" value="EP450IV"/>
</dbReference>
<dbReference type="PROSITE" id="PS51420">
    <property type="entry name" value="RHO"/>
    <property type="match status" value="1"/>
</dbReference>
<dbReference type="SMART" id="SM00175">
    <property type="entry name" value="RAB"/>
    <property type="match status" value="1"/>
</dbReference>
<evidence type="ECO:0000256" key="7">
    <source>
        <dbReference type="ARBA" id="ARBA00022723"/>
    </source>
</evidence>
<evidence type="ECO:0000313" key="17">
    <source>
        <dbReference type="EMBL" id="KAK4883714.1"/>
    </source>
</evidence>
<evidence type="ECO:0000256" key="2">
    <source>
        <dbReference type="ARBA" id="ARBA00003690"/>
    </source>
</evidence>
<evidence type="ECO:0000256" key="10">
    <source>
        <dbReference type="ARBA" id="ARBA00023002"/>
    </source>
</evidence>
<feature type="compositionally biased region" description="Polar residues" evidence="15">
    <location>
        <begin position="123"/>
        <end position="135"/>
    </location>
</feature>
<feature type="binding site" description="axial binding residue" evidence="14">
    <location>
        <position position="681"/>
    </location>
    <ligand>
        <name>heme</name>
        <dbReference type="ChEBI" id="CHEBI:30413"/>
    </ligand>
    <ligandPart>
        <name>Fe</name>
        <dbReference type="ChEBI" id="CHEBI:18248"/>
    </ligandPart>
</feature>
<keyword evidence="12" id="KW-0503">Monooxygenase</keyword>
<keyword evidence="9" id="KW-0492">Microsome</keyword>
<dbReference type="InterPro" id="IPR005225">
    <property type="entry name" value="Small_GTP-bd"/>
</dbReference>
<evidence type="ECO:0008006" key="19">
    <source>
        <dbReference type="Google" id="ProtNLM"/>
    </source>
</evidence>
<comment type="function">
    <text evidence="2">May be involved in the metabolism of insect hormones and in the breakdown of synthetic insecticides.</text>
</comment>
<dbReference type="CDD" id="cd11056">
    <property type="entry name" value="CYP6-like"/>
    <property type="match status" value="1"/>
</dbReference>
<dbReference type="SMART" id="SM00174">
    <property type="entry name" value="RHO"/>
    <property type="match status" value="1"/>
</dbReference>
<keyword evidence="8" id="KW-0256">Endoplasmic reticulum</keyword>
<dbReference type="InterPro" id="IPR001806">
    <property type="entry name" value="Small_GTPase"/>
</dbReference>
<comment type="similarity">
    <text evidence="5">Belongs to the cytochrome P450 family.</text>
</comment>
<dbReference type="Gene3D" id="1.10.630.10">
    <property type="entry name" value="Cytochrome P450"/>
    <property type="match status" value="1"/>
</dbReference>
<keyword evidence="16" id="KW-0812">Transmembrane</keyword>
<feature type="region of interest" description="Disordered" evidence="15">
    <location>
        <begin position="178"/>
        <end position="218"/>
    </location>
</feature>
<evidence type="ECO:0000256" key="12">
    <source>
        <dbReference type="ARBA" id="ARBA00023033"/>
    </source>
</evidence>
<keyword evidence="11 14" id="KW-0408">Iron</keyword>
<dbReference type="InterPro" id="IPR002403">
    <property type="entry name" value="Cyt_P450_E_grp-IV"/>
</dbReference>
<dbReference type="InterPro" id="IPR027417">
    <property type="entry name" value="P-loop_NTPase"/>
</dbReference>
<evidence type="ECO:0000256" key="11">
    <source>
        <dbReference type="ARBA" id="ARBA00023004"/>
    </source>
</evidence>
<dbReference type="GO" id="GO:0004497">
    <property type="term" value="F:monooxygenase activity"/>
    <property type="evidence" value="ECO:0007669"/>
    <property type="project" value="UniProtKB-KW"/>
</dbReference>
<dbReference type="NCBIfam" id="TIGR00231">
    <property type="entry name" value="small_GTP"/>
    <property type="match status" value="1"/>
</dbReference>
<dbReference type="PANTHER" id="PTHR24292:SF100">
    <property type="entry name" value="CYTOCHROME P450 6A16, ISOFORM B-RELATED"/>
    <property type="match status" value="1"/>
</dbReference>
<evidence type="ECO:0000256" key="3">
    <source>
        <dbReference type="ARBA" id="ARBA00004174"/>
    </source>
</evidence>
<dbReference type="GO" id="GO:0005506">
    <property type="term" value="F:iron ion binding"/>
    <property type="evidence" value="ECO:0007669"/>
    <property type="project" value="InterPro"/>
</dbReference>